<dbReference type="InterPro" id="IPR050228">
    <property type="entry name" value="Carboxylesterase_BioH"/>
</dbReference>
<dbReference type="Pfam" id="PF00561">
    <property type="entry name" value="Abhydrolase_1"/>
    <property type="match status" value="1"/>
</dbReference>
<keyword evidence="2" id="KW-1185">Reference proteome</keyword>
<organism evidence="1 2">
    <name type="scientific">Mycolicibacterium confluentis</name>
    <dbReference type="NCBI Taxonomy" id="28047"/>
    <lineage>
        <taxon>Bacteria</taxon>
        <taxon>Bacillati</taxon>
        <taxon>Actinomycetota</taxon>
        <taxon>Actinomycetes</taxon>
        <taxon>Mycobacteriales</taxon>
        <taxon>Mycobacteriaceae</taxon>
        <taxon>Mycolicibacterium</taxon>
    </lineage>
</organism>
<dbReference type="InterPro" id="IPR029058">
    <property type="entry name" value="AB_hydrolase_fold"/>
</dbReference>
<sequence>MPHVTLQQCRIDYLDLGPIDSPHPPVVFVHGMIVDERLWSKVANALAERGHRCLMPRLPLGSHTTPVTDRSALTPLALAGIIGDFIAALDLHDVTLVGNDTGGGLCQFLIDANPERIGRLVLTNCDAFEAFPPFPFDAVFAMLRGPRTISALFNLMRLRPLRHSPAGYGMLATHADRDLTASWLVPARTDPRIAGDLAAMARGIAATDLTHVAPRLHRFTKPVRLVWGSADRFFTPALGRRLAAVFPNSAITEVPGARTFVPLDNPGAVIDAITALAESPAAP</sequence>
<dbReference type="RefSeq" id="WP_085151610.1">
    <property type="nucleotide sequence ID" value="NZ_AP022612.1"/>
</dbReference>
<gene>
    <name evidence="1" type="ORF">MCNF_41240</name>
</gene>
<reference evidence="1" key="2">
    <citation type="submission" date="2020-02" db="EMBL/GenBank/DDBJ databases">
        <authorList>
            <person name="Matsumoto Y."/>
            <person name="Motooka D."/>
            <person name="Nakamura S."/>
        </authorList>
    </citation>
    <scope>NUCLEOTIDE SEQUENCE</scope>
    <source>
        <strain evidence="1">JCM 13671</strain>
    </source>
</reference>
<dbReference type="InterPro" id="IPR000073">
    <property type="entry name" value="AB_hydrolase_1"/>
</dbReference>
<dbReference type="SUPFAM" id="SSF53474">
    <property type="entry name" value="alpha/beta-Hydrolases"/>
    <property type="match status" value="1"/>
</dbReference>
<evidence type="ECO:0000313" key="1">
    <source>
        <dbReference type="EMBL" id="BBZ35519.1"/>
    </source>
</evidence>
<proteinExistence type="predicted"/>
<dbReference type="Proteomes" id="UP000466931">
    <property type="component" value="Chromosome"/>
</dbReference>
<dbReference type="GO" id="GO:0003824">
    <property type="term" value="F:catalytic activity"/>
    <property type="evidence" value="ECO:0007669"/>
    <property type="project" value="UniProtKB-ARBA"/>
</dbReference>
<dbReference type="AlphaFoldDB" id="A0A7I7Y1S5"/>
<accession>A0A7I7Y1S5</accession>
<dbReference type="PANTHER" id="PTHR43194:SF2">
    <property type="entry name" value="PEROXISOMAL MEMBRANE PROTEIN LPX1"/>
    <property type="match status" value="1"/>
</dbReference>
<evidence type="ECO:0000313" key="2">
    <source>
        <dbReference type="Proteomes" id="UP000466931"/>
    </source>
</evidence>
<protein>
    <submittedName>
        <fullName evidence="1">Oxidoreductase</fullName>
    </submittedName>
</protein>
<dbReference type="Gene3D" id="3.40.50.1820">
    <property type="entry name" value="alpha/beta hydrolase"/>
    <property type="match status" value="1"/>
</dbReference>
<name>A0A7I7Y1S5_9MYCO</name>
<dbReference type="EMBL" id="AP022612">
    <property type="protein sequence ID" value="BBZ35519.1"/>
    <property type="molecule type" value="Genomic_DNA"/>
</dbReference>
<reference evidence="1" key="1">
    <citation type="journal article" date="2019" name="Emerg. Microbes Infect.">
        <title>Comprehensive subspecies identification of 175 nontuberculous mycobacteria species based on 7547 genomic profiles.</title>
        <authorList>
            <person name="Matsumoto Y."/>
            <person name="Kinjo T."/>
            <person name="Motooka D."/>
            <person name="Nabeya D."/>
            <person name="Jung N."/>
            <person name="Uechi K."/>
            <person name="Horii T."/>
            <person name="Iida T."/>
            <person name="Fujita J."/>
            <person name="Nakamura S."/>
        </authorList>
    </citation>
    <scope>NUCLEOTIDE SEQUENCE [LARGE SCALE GENOMIC DNA]</scope>
    <source>
        <strain evidence="1">JCM 13671</strain>
    </source>
</reference>
<dbReference type="PANTHER" id="PTHR43194">
    <property type="entry name" value="HYDROLASE ALPHA/BETA FOLD FAMILY"/>
    <property type="match status" value="1"/>
</dbReference>
<dbReference type="OrthoDB" id="3400345at2"/>